<dbReference type="Proteomes" id="UP000019678">
    <property type="component" value="Unassembled WGS sequence"/>
</dbReference>
<evidence type="ECO:0000313" key="7">
    <source>
        <dbReference type="Proteomes" id="UP000019678"/>
    </source>
</evidence>
<feature type="binding site" evidence="4">
    <location>
        <begin position="35"/>
        <end position="36"/>
    </location>
    <ligand>
        <name>FAD</name>
        <dbReference type="ChEBI" id="CHEBI:57692"/>
    </ligand>
</feature>
<feature type="binding site" evidence="4">
    <location>
        <position position="16"/>
    </location>
    <ligand>
        <name>FAD</name>
        <dbReference type="ChEBI" id="CHEBI:57692"/>
    </ligand>
</feature>
<dbReference type="GO" id="GO:0016491">
    <property type="term" value="F:oxidoreductase activity"/>
    <property type="evidence" value="ECO:0007669"/>
    <property type="project" value="UniProtKB-KW"/>
</dbReference>
<reference evidence="6 7" key="1">
    <citation type="submission" date="2013-05" db="EMBL/GenBank/DDBJ databases">
        <title>Genome assembly of Chondromyces apiculatus DSM 436.</title>
        <authorList>
            <person name="Sharma G."/>
            <person name="Khatri I."/>
            <person name="Kaur C."/>
            <person name="Mayilraj S."/>
            <person name="Subramanian S."/>
        </authorList>
    </citation>
    <scope>NUCLEOTIDE SEQUENCE [LARGE SCALE GENOMIC DNA]</scope>
    <source>
        <strain evidence="6 7">DSM 436</strain>
    </source>
</reference>
<keyword evidence="3" id="KW-0560">Oxidoreductase</keyword>
<evidence type="ECO:0000259" key="5">
    <source>
        <dbReference type="Pfam" id="PF01593"/>
    </source>
</evidence>
<evidence type="ECO:0000256" key="2">
    <source>
        <dbReference type="ARBA" id="ARBA00005995"/>
    </source>
</evidence>
<dbReference type="SUPFAM" id="SSF51905">
    <property type="entry name" value="FAD/NAD(P)-binding domain"/>
    <property type="match status" value="1"/>
</dbReference>
<dbReference type="RefSeq" id="WP_044237763.1">
    <property type="nucleotide sequence ID" value="NZ_ASRX01000010.1"/>
</dbReference>
<dbReference type="InterPro" id="IPR036188">
    <property type="entry name" value="FAD/NAD-bd_sf"/>
</dbReference>
<dbReference type="Pfam" id="PF01593">
    <property type="entry name" value="Amino_oxidase"/>
    <property type="match status" value="1"/>
</dbReference>
<evidence type="ECO:0000256" key="1">
    <source>
        <dbReference type="ARBA" id="ARBA00001974"/>
    </source>
</evidence>
<feature type="binding site" evidence="4">
    <location>
        <position position="444"/>
    </location>
    <ligand>
        <name>FAD</name>
        <dbReference type="ChEBI" id="CHEBI:57692"/>
    </ligand>
</feature>
<dbReference type="PANTHER" id="PTHR43563:SF1">
    <property type="entry name" value="AMINE OXIDASE [FLAVIN-CONTAINING] B"/>
    <property type="match status" value="1"/>
</dbReference>
<dbReference type="Gene3D" id="3.90.660.10">
    <property type="match status" value="1"/>
</dbReference>
<evidence type="ECO:0000256" key="3">
    <source>
        <dbReference type="ARBA" id="ARBA00023002"/>
    </source>
</evidence>
<feature type="binding site" evidence="4">
    <location>
        <position position="256"/>
    </location>
    <ligand>
        <name>FAD</name>
        <dbReference type="ChEBI" id="CHEBI:57692"/>
    </ligand>
</feature>
<dbReference type="InterPro" id="IPR001613">
    <property type="entry name" value="Flavin_amine_oxidase"/>
</dbReference>
<comment type="caution">
    <text evidence="6">The sequence shown here is derived from an EMBL/GenBank/DDBJ whole genome shotgun (WGS) entry which is preliminary data.</text>
</comment>
<gene>
    <name evidence="6" type="ORF">CAP_0200</name>
</gene>
<evidence type="ECO:0000256" key="4">
    <source>
        <dbReference type="PIRSR" id="PIRSR601613-1"/>
    </source>
</evidence>
<feature type="domain" description="Amine oxidase" evidence="5">
    <location>
        <begin position="15"/>
        <end position="467"/>
    </location>
</feature>
<name>A0A017TEV9_9BACT</name>
<dbReference type="PRINTS" id="PR00757">
    <property type="entry name" value="AMINEOXDASEF"/>
</dbReference>
<dbReference type="PANTHER" id="PTHR43563">
    <property type="entry name" value="AMINE OXIDASE"/>
    <property type="match status" value="1"/>
</dbReference>
<dbReference type="InterPro" id="IPR002937">
    <property type="entry name" value="Amino_oxidase"/>
</dbReference>
<dbReference type="eggNOG" id="COG1231">
    <property type="taxonomic scope" value="Bacteria"/>
</dbReference>
<organism evidence="6 7">
    <name type="scientific">Chondromyces apiculatus DSM 436</name>
    <dbReference type="NCBI Taxonomy" id="1192034"/>
    <lineage>
        <taxon>Bacteria</taxon>
        <taxon>Pseudomonadati</taxon>
        <taxon>Myxococcota</taxon>
        <taxon>Polyangia</taxon>
        <taxon>Polyangiales</taxon>
        <taxon>Polyangiaceae</taxon>
        <taxon>Chondromyces</taxon>
    </lineage>
</organism>
<proteinExistence type="inferred from homology"/>
<sequence>MPAEQCDVIVIGAGLSGMCAARKLTQQGRSVIVLEAQSRTGGRARHEVVALDSGEHTFDLGAAYLGTNQLALIQLCRELGLRIDFDDPTSDVIPVRAEGSAVYYLNGERTLASTEAALPWSAFNPLSLFGIWRMQFRLERFIQVMRNHVHDPWNAPNAERWDDWSVEDFLKSDVFFTRLDEDMLRVGVRAVWSVEPAEMSFLYFLWYAATAGSLDTLLDNQGKDAAQGFFFRYGVHDVCQRLAAQLGPVVRLDHPVMRIAQHDTGVTVTTRAGAEFQARRAIVATSPAVSSRIDYDPPLPPDRIHLAQRSPLGRTIKCYAVYDEPFWYPRYSGLSIGNTTPLIWTMDCTVPPHPASLMAFVVGDHADALGGQSDAEVQRAVCAALVDTFQDERFRTPRHFLYKNWSADPWSWGGPTGVAPPGALTAFGRALRRPFNRIHWAGAEAATAWVGYLDGAVSAGYAAADQALTAGL</sequence>
<comment type="similarity">
    <text evidence="2">Belongs to the flavin monoamine oxidase family.</text>
</comment>
<dbReference type="Gene3D" id="1.10.405.10">
    <property type="entry name" value="Guanine Nucleotide Dissociation Inhibitor, domain 1"/>
    <property type="match status" value="1"/>
</dbReference>
<dbReference type="AlphaFoldDB" id="A0A017TEV9"/>
<comment type="cofactor">
    <cofactor evidence="1">
        <name>FAD</name>
        <dbReference type="ChEBI" id="CHEBI:57692"/>
    </cofactor>
</comment>
<dbReference type="STRING" id="1192034.CAP_0200"/>
<dbReference type="OrthoDB" id="9794630at2"/>
<evidence type="ECO:0000313" key="6">
    <source>
        <dbReference type="EMBL" id="EYF07447.1"/>
    </source>
</evidence>
<feature type="binding site" evidence="4">
    <location>
        <position position="360"/>
    </location>
    <ligand>
        <name>substrate</name>
    </ligand>
</feature>
<accession>A0A017TEV9</accession>
<dbReference type="InterPro" id="IPR050703">
    <property type="entry name" value="Flavin_MAO"/>
</dbReference>
<protein>
    <submittedName>
        <fullName evidence="6">Amine oxidase</fullName>
    </submittedName>
</protein>
<dbReference type="EMBL" id="ASRX01000010">
    <property type="protein sequence ID" value="EYF07447.1"/>
    <property type="molecule type" value="Genomic_DNA"/>
</dbReference>
<dbReference type="SUPFAM" id="SSF54373">
    <property type="entry name" value="FAD-linked reductases, C-terminal domain"/>
    <property type="match status" value="1"/>
</dbReference>
<keyword evidence="7" id="KW-1185">Reference proteome</keyword>
<dbReference type="Gene3D" id="3.50.50.60">
    <property type="entry name" value="FAD/NAD(P)-binding domain"/>
    <property type="match status" value="1"/>
</dbReference>